<comment type="caution">
    <text evidence="2">The sequence shown here is derived from an EMBL/GenBank/DDBJ whole genome shotgun (WGS) entry which is preliminary data.</text>
</comment>
<feature type="compositionally biased region" description="Polar residues" evidence="1">
    <location>
        <begin position="125"/>
        <end position="137"/>
    </location>
</feature>
<organism evidence="2 3">
    <name type="scientific">Riccia sorocarpa</name>
    <dbReference type="NCBI Taxonomy" id="122646"/>
    <lineage>
        <taxon>Eukaryota</taxon>
        <taxon>Viridiplantae</taxon>
        <taxon>Streptophyta</taxon>
        <taxon>Embryophyta</taxon>
        <taxon>Marchantiophyta</taxon>
        <taxon>Marchantiopsida</taxon>
        <taxon>Marchantiidae</taxon>
        <taxon>Marchantiales</taxon>
        <taxon>Ricciaceae</taxon>
        <taxon>Riccia</taxon>
    </lineage>
</organism>
<dbReference type="AlphaFoldDB" id="A0ABD3HJN3"/>
<accession>A0ABD3HJN3</accession>
<feature type="compositionally biased region" description="Basic and acidic residues" evidence="1">
    <location>
        <begin position="148"/>
        <end position="166"/>
    </location>
</feature>
<protein>
    <submittedName>
        <fullName evidence="2">Uncharacterized protein</fullName>
    </submittedName>
</protein>
<evidence type="ECO:0000313" key="2">
    <source>
        <dbReference type="EMBL" id="KAL3690505.1"/>
    </source>
</evidence>
<dbReference type="Proteomes" id="UP001633002">
    <property type="component" value="Unassembled WGS sequence"/>
</dbReference>
<reference evidence="2 3" key="1">
    <citation type="submission" date="2024-09" db="EMBL/GenBank/DDBJ databases">
        <title>Chromosome-scale assembly of Riccia sorocarpa.</title>
        <authorList>
            <person name="Paukszto L."/>
        </authorList>
    </citation>
    <scope>NUCLEOTIDE SEQUENCE [LARGE SCALE GENOMIC DNA]</scope>
    <source>
        <strain evidence="2">LP-2024</strain>
        <tissue evidence="2">Aerial parts of the thallus</tissue>
    </source>
</reference>
<keyword evidence="3" id="KW-1185">Reference proteome</keyword>
<name>A0ABD3HJN3_9MARC</name>
<gene>
    <name evidence="2" type="ORF">R1sor_016814</name>
</gene>
<evidence type="ECO:0000313" key="3">
    <source>
        <dbReference type="Proteomes" id="UP001633002"/>
    </source>
</evidence>
<feature type="region of interest" description="Disordered" evidence="1">
    <location>
        <begin position="125"/>
        <end position="166"/>
    </location>
</feature>
<proteinExistence type="predicted"/>
<evidence type="ECO:0000256" key="1">
    <source>
        <dbReference type="SAM" id="MobiDB-lite"/>
    </source>
</evidence>
<dbReference type="EMBL" id="JBJQOH010000004">
    <property type="protein sequence ID" value="KAL3690505.1"/>
    <property type="molecule type" value="Genomic_DNA"/>
</dbReference>
<sequence>MKPRAMARSLGAQKNAARHRMTKQDYEMIVIYLENQDNFAAINGGSRKIKIAGKTSMKMTAFGHMAVTLCARTELGANGEEFFQTSMPHVTSGDEFYHTARADEDGGPEMENQIGRSAVDVEANTARTPQQNRNPEQSRGDPSVQSVDDVRSKGKTVRSGDRALPPERKTALITAYEEQVKEKLILRKEAQDQKASFRDAILEDRLQAREQRERAKIQEGIEAMRRARADRRSTLMTEMVKTGKSMDEIQAAFLL</sequence>